<dbReference type="OrthoDB" id="3242535at2"/>
<keyword evidence="1" id="KW-0378">Hydrolase</keyword>
<dbReference type="Proteomes" id="UP000256977">
    <property type="component" value="Unassembled WGS sequence"/>
</dbReference>
<name>A0A3D9I2J8_9BACL</name>
<dbReference type="AlphaFoldDB" id="A0A3D9I2J8"/>
<dbReference type="EMBL" id="QRDZ01000041">
    <property type="protein sequence ID" value="RED55875.1"/>
    <property type="molecule type" value="Genomic_DNA"/>
</dbReference>
<dbReference type="Gene3D" id="3.30.379.10">
    <property type="entry name" value="Chitobiase/beta-hexosaminidase domain 2-like"/>
    <property type="match status" value="1"/>
</dbReference>
<dbReference type="InterPro" id="IPR032287">
    <property type="entry name" value="DUF4838"/>
</dbReference>
<dbReference type="GO" id="GO:0016787">
    <property type="term" value="F:hydrolase activity"/>
    <property type="evidence" value="ECO:0007669"/>
    <property type="project" value="UniProtKB-KW"/>
</dbReference>
<gene>
    <name evidence="2" type="ORF">DFP98_1412</name>
</gene>
<dbReference type="GO" id="GO:0005975">
    <property type="term" value="P:carbohydrate metabolic process"/>
    <property type="evidence" value="ECO:0007669"/>
    <property type="project" value="UniProtKB-ARBA"/>
</dbReference>
<sequence>MAARKSAVIYILSTGREEPVAYAAEELRKYLSAMSAVEVEIRSEDRLGRDVPGIRIGLFEPEGSSPPGMGGSGDRKDEIRIRVANGSGVILGSNPGSALIAVYRYLRELGCRWVRPGIEGEVVPRIDFLSESVEVSEAASYRFRGICIEGANRLENVVDLIEWMPKVGFNGYFVQFREAHVFFERWYDHANNPLKQSDSKLTVETSLSFVQAIATELKRRGMEYHAVGHGWTCTAFGIPGLGWGKAAQAEEAEVTPYLAEVNGTRGLWKGVALDTELCYSNPEARRRMIGEIVQYASEHAEVDVLHVWLSDGHNNQCECSSCVGATPSDWYVLLLNELDAALTEKGLGIRIAFLLYQELLWAPLKERFRHSERFVMMFAPITRSYRHTFAEASVLPKMVPLTRNRIVFPLTVEENVAFLKQWQESFVGEAFDFDYHFMWAHQRDPGQTTIAKILHEDIRHLRRLGLDGYFSCQVQRAFFPNGLGLTVMGMTLWDETTDYERLIEEYFISAYGPDGLNCRNYLTILSERYEQIGLERWAERDRKDPAALKAAFAEIRELLVRFGPVIEKNLSAEQACHSVSWRYLSKHREIWLEMTRILQLFYEQKLDEARENWAAFKLKLWEMEDEVQPVLDVHNFVIVFDWIILDTAS</sequence>
<dbReference type="RefSeq" id="WP_116065033.1">
    <property type="nucleotide sequence ID" value="NZ_QRDZ01000041.1"/>
</dbReference>
<evidence type="ECO:0000256" key="1">
    <source>
        <dbReference type="ARBA" id="ARBA00022801"/>
    </source>
</evidence>
<dbReference type="Pfam" id="PF16126">
    <property type="entry name" value="DUF4838"/>
    <property type="match status" value="1"/>
</dbReference>
<accession>A0A3D9I2J8</accession>
<organism evidence="2 3">
    <name type="scientific">Cohnella phaseoli</name>
    <dbReference type="NCBI Taxonomy" id="456490"/>
    <lineage>
        <taxon>Bacteria</taxon>
        <taxon>Bacillati</taxon>
        <taxon>Bacillota</taxon>
        <taxon>Bacilli</taxon>
        <taxon>Bacillales</taxon>
        <taxon>Paenibacillaceae</taxon>
        <taxon>Cohnella</taxon>
    </lineage>
</organism>
<reference evidence="2 3" key="1">
    <citation type="submission" date="2018-07" db="EMBL/GenBank/DDBJ databases">
        <title>Genomic Encyclopedia of Type Strains, Phase III (KMG-III): the genomes of soil and plant-associated and newly described type strains.</title>
        <authorList>
            <person name="Whitman W."/>
        </authorList>
    </citation>
    <scope>NUCLEOTIDE SEQUENCE [LARGE SCALE GENOMIC DNA]</scope>
    <source>
        <strain evidence="2 3">CECT 7287</strain>
    </source>
</reference>
<evidence type="ECO:0000313" key="3">
    <source>
        <dbReference type="Proteomes" id="UP000256977"/>
    </source>
</evidence>
<evidence type="ECO:0000313" key="2">
    <source>
        <dbReference type="EMBL" id="RED55875.1"/>
    </source>
</evidence>
<dbReference type="InterPro" id="IPR029018">
    <property type="entry name" value="Hex-like_dom2"/>
</dbReference>
<comment type="caution">
    <text evidence="2">The sequence shown here is derived from an EMBL/GenBank/DDBJ whole genome shotgun (WGS) entry which is preliminary data.</text>
</comment>
<keyword evidence="3" id="KW-1185">Reference proteome</keyword>
<proteinExistence type="predicted"/>
<protein>
    <submittedName>
        <fullName evidence="2">Uncharacterized protein DUF4838</fullName>
    </submittedName>
</protein>